<evidence type="ECO:0000259" key="5">
    <source>
        <dbReference type="PROSITE" id="PS50977"/>
    </source>
</evidence>
<accession>A0ABQ2FPK3</accession>
<proteinExistence type="predicted"/>
<dbReference type="PROSITE" id="PS50977">
    <property type="entry name" value="HTH_TETR_2"/>
    <property type="match status" value="1"/>
</dbReference>
<evidence type="ECO:0000256" key="2">
    <source>
        <dbReference type="ARBA" id="ARBA00023125"/>
    </source>
</evidence>
<evidence type="ECO:0000313" key="6">
    <source>
        <dbReference type="EMBL" id="GGL14135.1"/>
    </source>
</evidence>
<comment type="caution">
    <text evidence="6">The sequence shown here is derived from an EMBL/GenBank/DDBJ whole genome shotgun (WGS) entry which is preliminary data.</text>
</comment>
<dbReference type="PRINTS" id="PR00455">
    <property type="entry name" value="HTHTETR"/>
</dbReference>
<dbReference type="Pfam" id="PF00440">
    <property type="entry name" value="TetR_N"/>
    <property type="match status" value="1"/>
</dbReference>
<dbReference type="Proteomes" id="UP000604341">
    <property type="component" value="Unassembled WGS sequence"/>
</dbReference>
<keyword evidence="2 4" id="KW-0238">DNA-binding</keyword>
<protein>
    <submittedName>
        <fullName evidence="6">TetR family transcriptional regulator</fullName>
    </submittedName>
</protein>
<dbReference type="PANTHER" id="PTHR30055">
    <property type="entry name" value="HTH-TYPE TRANSCRIPTIONAL REGULATOR RUTR"/>
    <property type="match status" value="1"/>
</dbReference>
<keyword evidence="1" id="KW-0805">Transcription regulation</keyword>
<gene>
    <name evidence="6" type="ORF">GCM10010844_36200</name>
</gene>
<organism evidence="6 7">
    <name type="scientific">Deinococcus radiotolerans</name>
    <dbReference type="NCBI Taxonomy" id="1309407"/>
    <lineage>
        <taxon>Bacteria</taxon>
        <taxon>Thermotogati</taxon>
        <taxon>Deinococcota</taxon>
        <taxon>Deinococci</taxon>
        <taxon>Deinococcales</taxon>
        <taxon>Deinococcaceae</taxon>
        <taxon>Deinococcus</taxon>
    </lineage>
</organism>
<dbReference type="InterPro" id="IPR009057">
    <property type="entry name" value="Homeodomain-like_sf"/>
</dbReference>
<dbReference type="SUPFAM" id="SSF46689">
    <property type="entry name" value="Homeodomain-like"/>
    <property type="match status" value="1"/>
</dbReference>
<dbReference type="Gene3D" id="1.10.357.10">
    <property type="entry name" value="Tetracycline Repressor, domain 2"/>
    <property type="match status" value="1"/>
</dbReference>
<keyword evidence="3" id="KW-0804">Transcription</keyword>
<dbReference type="InterPro" id="IPR050109">
    <property type="entry name" value="HTH-type_TetR-like_transc_reg"/>
</dbReference>
<evidence type="ECO:0000313" key="7">
    <source>
        <dbReference type="Proteomes" id="UP000604341"/>
    </source>
</evidence>
<keyword evidence="7" id="KW-1185">Reference proteome</keyword>
<evidence type="ECO:0000256" key="1">
    <source>
        <dbReference type="ARBA" id="ARBA00023015"/>
    </source>
</evidence>
<evidence type="ECO:0000256" key="3">
    <source>
        <dbReference type="ARBA" id="ARBA00023163"/>
    </source>
</evidence>
<sequence length="185" mass="20501">MDASPPSRRTQIISAALQRFRTHAVSGTTLRDLAQAAGMPIGNLYYYFKSRDDLLLAVLEECERELDVLLDRWAPLAPLDWLTAYFDWLLLDPEASTTLGCPFGTLAGELRALGHPAAERGAQLVRRYRTAVVRQTAAAGIQTDVFMAVQGVYTVSRILADPALFEQSIREIRDGTLPRQPQATL</sequence>
<dbReference type="InterPro" id="IPR036271">
    <property type="entry name" value="Tet_transcr_reg_TetR-rel_C_sf"/>
</dbReference>
<feature type="DNA-binding region" description="H-T-H motif" evidence="4">
    <location>
        <begin position="29"/>
        <end position="48"/>
    </location>
</feature>
<dbReference type="SUPFAM" id="SSF48498">
    <property type="entry name" value="Tetracyclin repressor-like, C-terminal domain"/>
    <property type="match status" value="1"/>
</dbReference>
<reference evidence="7" key="1">
    <citation type="journal article" date="2019" name="Int. J. Syst. Evol. Microbiol.">
        <title>The Global Catalogue of Microorganisms (GCM) 10K type strain sequencing project: providing services to taxonomists for standard genome sequencing and annotation.</title>
        <authorList>
            <consortium name="The Broad Institute Genomics Platform"/>
            <consortium name="The Broad Institute Genome Sequencing Center for Infectious Disease"/>
            <person name="Wu L."/>
            <person name="Ma J."/>
        </authorList>
    </citation>
    <scope>NUCLEOTIDE SEQUENCE [LARGE SCALE GENOMIC DNA]</scope>
    <source>
        <strain evidence="7">JCM 19173</strain>
    </source>
</reference>
<feature type="domain" description="HTH tetR-type" evidence="5">
    <location>
        <begin position="6"/>
        <end position="66"/>
    </location>
</feature>
<evidence type="ECO:0000256" key="4">
    <source>
        <dbReference type="PROSITE-ProRule" id="PRU00335"/>
    </source>
</evidence>
<dbReference type="PANTHER" id="PTHR30055:SF234">
    <property type="entry name" value="HTH-TYPE TRANSCRIPTIONAL REGULATOR BETI"/>
    <property type="match status" value="1"/>
</dbReference>
<name>A0ABQ2FPK3_9DEIO</name>
<dbReference type="RefSeq" id="WP_229784801.1">
    <property type="nucleotide sequence ID" value="NZ_BMPE01000018.1"/>
</dbReference>
<dbReference type="EMBL" id="BMPE01000018">
    <property type="protein sequence ID" value="GGL14135.1"/>
    <property type="molecule type" value="Genomic_DNA"/>
</dbReference>
<dbReference type="InterPro" id="IPR001647">
    <property type="entry name" value="HTH_TetR"/>
</dbReference>